<comment type="caution">
    <text evidence="2">The sequence shown here is derived from an EMBL/GenBank/DDBJ whole genome shotgun (WGS) entry which is preliminary data.</text>
</comment>
<accession>A0ABT4IFU1</accession>
<dbReference type="EMBL" id="JAPTGB010000009">
    <property type="protein sequence ID" value="MCZ0860602.1"/>
    <property type="molecule type" value="Genomic_DNA"/>
</dbReference>
<gene>
    <name evidence="2" type="ORF">O0S10_05070</name>
</gene>
<keyword evidence="3" id="KW-1185">Reference proteome</keyword>
<evidence type="ECO:0000313" key="3">
    <source>
        <dbReference type="Proteomes" id="UP001141422"/>
    </source>
</evidence>
<feature type="region of interest" description="Disordered" evidence="1">
    <location>
        <begin position="44"/>
        <end position="66"/>
    </location>
</feature>
<sequence>MLTTRILPVLLAVVLVVVVIGYMTGTIGMGSNVNLPFDPSSTPVPTATSDIASPDATESSTPAATPTWETVPISSQINEVVTPTSAATPVTAVPTVSSTAAAYFVHMDDTMMYNTATSRMFEVNIDHVPFIVYFSFNPGTVKKSYVAKDSTSSNTVRYEVWNPSTGKYETRSQVESRYVVKSTDVIDPNAWFKVDIIRIYDDADAYDTAVSAAGGKEKLAEKKLLYEDNGIIVKQDGYARGYSSEVEKELKLLSPGKYLVKVTGNQIVVNIQMLSP</sequence>
<dbReference type="RefSeq" id="WP_268924817.1">
    <property type="nucleotide sequence ID" value="NZ_JAPTGB010000009.1"/>
</dbReference>
<protein>
    <submittedName>
        <fullName evidence="2">Uncharacterized protein</fullName>
    </submittedName>
</protein>
<proteinExistence type="predicted"/>
<dbReference type="Proteomes" id="UP001141422">
    <property type="component" value="Unassembled WGS sequence"/>
</dbReference>
<organism evidence="2 3">
    <name type="scientific">Methanocorpusculum petauri</name>
    <dbReference type="NCBI Taxonomy" id="3002863"/>
    <lineage>
        <taxon>Archaea</taxon>
        <taxon>Methanobacteriati</taxon>
        <taxon>Methanobacteriota</taxon>
        <taxon>Stenosarchaea group</taxon>
        <taxon>Methanomicrobia</taxon>
        <taxon>Methanomicrobiales</taxon>
        <taxon>Methanocorpusculaceae</taxon>
        <taxon>Methanocorpusculum</taxon>
    </lineage>
</organism>
<feature type="compositionally biased region" description="Low complexity" evidence="1">
    <location>
        <begin position="52"/>
        <end position="66"/>
    </location>
</feature>
<evidence type="ECO:0000313" key="2">
    <source>
        <dbReference type="EMBL" id="MCZ0860602.1"/>
    </source>
</evidence>
<reference evidence="2" key="1">
    <citation type="submission" date="2022-12" db="EMBL/GenBank/DDBJ databases">
        <title>Isolation and characterisation of novel Methanocorpusculum spp. from native Australian herbivores indicates the genus is ancestrally host-associated.</title>
        <authorList>
            <person name="Volmer J.G."/>
            <person name="Soo R.M."/>
            <person name="Evans P.N."/>
            <person name="Hoedt E.C."/>
            <person name="Astorga Alsina A.L."/>
            <person name="Woodcroft B.J."/>
            <person name="Tyson G.W."/>
            <person name="Hugenholtz P."/>
            <person name="Morrison M."/>
        </authorList>
    </citation>
    <scope>NUCLEOTIDE SEQUENCE</scope>
    <source>
        <strain evidence="2">MG</strain>
    </source>
</reference>
<name>A0ABT4IFU1_9EURY</name>
<evidence type="ECO:0000256" key="1">
    <source>
        <dbReference type="SAM" id="MobiDB-lite"/>
    </source>
</evidence>